<dbReference type="Pfam" id="PF02575">
    <property type="entry name" value="YbaB_DNA_bd"/>
    <property type="match status" value="1"/>
</dbReference>
<dbReference type="InterPro" id="IPR036894">
    <property type="entry name" value="YbaB-like_sf"/>
</dbReference>
<evidence type="ECO:0000313" key="1">
    <source>
        <dbReference type="EMBL" id="PIR93257.1"/>
    </source>
</evidence>
<dbReference type="EMBL" id="PFAR01000022">
    <property type="protein sequence ID" value="PIR93257.1"/>
    <property type="molecule type" value="Genomic_DNA"/>
</dbReference>
<dbReference type="Gene3D" id="3.30.1310.10">
    <property type="entry name" value="Nucleoid-associated protein YbaB-like domain"/>
    <property type="match status" value="1"/>
</dbReference>
<dbReference type="AlphaFoldDB" id="A0A2H0V2E3"/>
<name>A0A2H0V2E3_9BACT</name>
<dbReference type="Proteomes" id="UP000228626">
    <property type="component" value="Unassembled WGS sequence"/>
</dbReference>
<dbReference type="InterPro" id="IPR004401">
    <property type="entry name" value="YbaB/EbfC"/>
</dbReference>
<accession>A0A2H0V2E3</accession>
<evidence type="ECO:0000313" key="2">
    <source>
        <dbReference type="Proteomes" id="UP000228626"/>
    </source>
</evidence>
<evidence type="ECO:0008006" key="3">
    <source>
        <dbReference type="Google" id="ProtNLM"/>
    </source>
</evidence>
<reference evidence="2" key="1">
    <citation type="submission" date="2017-09" db="EMBL/GenBank/DDBJ databases">
        <title>Depth-based differentiation of microbial function through sediment-hosted aquifers and enrichment of novel symbionts in the deep terrestrial subsurface.</title>
        <authorList>
            <person name="Probst A.J."/>
            <person name="Ladd B."/>
            <person name="Jarett J.K."/>
            <person name="Geller-Mcgrath D.E."/>
            <person name="Sieber C.M.K."/>
            <person name="Emerson J.B."/>
            <person name="Anantharaman K."/>
            <person name="Thomas B.C."/>
            <person name="Malmstrom R."/>
            <person name="Stieglmeier M."/>
            <person name="Klingl A."/>
            <person name="Woyke T."/>
            <person name="Ryan C.M."/>
            <person name="Banfield J.F."/>
        </authorList>
    </citation>
    <scope>NUCLEOTIDE SEQUENCE [LARGE SCALE GENOMIC DNA]</scope>
</reference>
<dbReference type="GO" id="GO:0003677">
    <property type="term" value="F:DNA binding"/>
    <property type="evidence" value="ECO:0007669"/>
    <property type="project" value="InterPro"/>
</dbReference>
<comment type="caution">
    <text evidence="1">The sequence shown here is derived from an EMBL/GenBank/DDBJ whole genome shotgun (WGS) entry which is preliminary data.</text>
</comment>
<gene>
    <name evidence="1" type="ORF">COT99_01770</name>
</gene>
<protein>
    <recommendedName>
        <fullName evidence="3">Nucleoid-associated protein, YbaB/EbfC family</fullName>
    </recommendedName>
</protein>
<proteinExistence type="predicted"/>
<dbReference type="SUPFAM" id="SSF82607">
    <property type="entry name" value="YbaB-like"/>
    <property type="match status" value="1"/>
</dbReference>
<sequence length="97" mass="10615">MTEKNMFSKLKQIKDLRSQAKKMQNALAGESVTIEKSGVKMVMNGNMEVTEFTAADNISKEALVQLTPGIVNNGIKDVQKIMARKMQEMGGIPGISN</sequence>
<organism evidence="1 2">
    <name type="scientific">Candidatus Falkowbacteria bacterium CG10_big_fil_rev_8_21_14_0_10_43_10</name>
    <dbReference type="NCBI Taxonomy" id="1974567"/>
    <lineage>
        <taxon>Bacteria</taxon>
        <taxon>Candidatus Falkowiibacteriota</taxon>
    </lineage>
</organism>